<dbReference type="GeneID" id="106177866"/>
<name>A0A1S3K0R6_LINAN</name>
<organism evidence="3 5">
    <name type="scientific">Lingula anatina</name>
    <name type="common">Brachiopod</name>
    <name type="synonym">Lingula unguis</name>
    <dbReference type="NCBI Taxonomy" id="7574"/>
    <lineage>
        <taxon>Eukaryota</taxon>
        <taxon>Metazoa</taxon>
        <taxon>Spiralia</taxon>
        <taxon>Lophotrochozoa</taxon>
        <taxon>Brachiopoda</taxon>
        <taxon>Linguliformea</taxon>
        <taxon>Lingulata</taxon>
        <taxon>Lingulida</taxon>
        <taxon>Linguloidea</taxon>
        <taxon>Lingulidae</taxon>
        <taxon>Lingula</taxon>
    </lineage>
</organism>
<evidence type="ECO:0000313" key="3">
    <source>
        <dbReference type="Proteomes" id="UP000085678"/>
    </source>
</evidence>
<evidence type="ECO:0000256" key="2">
    <source>
        <dbReference type="ARBA" id="ARBA00023186"/>
    </source>
</evidence>
<evidence type="ECO:0000313" key="4">
    <source>
        <dbReference type="RefSeq" id="XP_013416227.1"/>
    </source>
</evidence>
<gene>
    <name evidence="4 5" type="primary">LOC106177866</name>
</gene>
<dbReference type="KEGG" id="lak:106177866"/>
<protein>
    <submittedName>
        <fullName evidence="4 5">Urease accessory protein D</fullName>
    </submittedName>
</protein>
<proteinExistence type="inferred from homology"/>
<keyword evidence="3" id="KW-1185">Reference proteome</keyword>
<sequence>MSAPTDRQAATAQGEVRFAVSSNYSLYSSEQRSGVEAEFKPCQATTLYYTYPLKLLLPEHASASQCKWLYAISYGGGLVGGDQVNLEVCVEEGIAVMMTTQSSTKVYHCLDGRVTRQQFKYEVQAGSLLFVLPDPIVCYKDAIYEQTQLVTMATDSNLVLLDWYTSGRMARGECWDFKKYHSTVSVHYSDQLIFRDSQCLQDTPWLTIKQGMGQYSVAGVMVICGPKLQEFNRNLLIELGKSKTYGARYDNTTVFSISPLKVARSLEAKNGPVTGCVIRFMSTTTQLCAKKLHEILLPLFPIIGGDPFENKY</sequence>
<dbReference type="GO" id="GO:0016151">
    <property type="term" value="F:nickel cation binding"/>
    <property type="evidence" value="ECO:0007669"/>
    <property type="project" value="InterPro"/>
</dbReference>
<dbReference type="InterPro" id="IPR002669">
    <property type="entry name" value="UreD"/>
</dbReference>
<dbReference type="PANTHER" id="PTHR33643:SF1">
    <property type="entry name" value="UREASE ACCESSORY PROTEIN D"/>
    <property type="match status" value="1"/>
</dbReference>
<accession>A0A1S3K0R6</accession>
<evidence type="ECO:0000256" key="1">
    <source>
        <dbReference type="ARBA" id="ARBA00007177"/>
    </source>
</evidence>
<dbReference type="STRING" id="7574.A0A1S3K0R6"/>
<reference evidence="4 5" key="1">
    <citation type="submission" date="2025-04" db="UniProtKB">
        <authorList>
            <consortium name="RefSeq"/>
        </authorList>
    </citation>
    <scope>IDENTIFICATION</scope>
    <source>
        <tissue evidence="4 5">Gonads</tissue>
    </source>
</reference>
<dbReference type="Pfam" id="PF01774">
    <property type="entry name" value="UreD"/>
    <property type="match status" value="1"/>
</dbReference>
<dbReference type="RefSeq" id="XP_013416227.1">
    <property type="nucleotide sequence ID" value="XM_013560773.1"/>
</dbReference>
<dbReference type="OMA" id="CFRSASY"/>
<dbReference type="RefSeq" id="XP_013416228.1">
    <property type="nucleotide sequence ID" value="XM_013560774.1"/>
</dbReference>
<dbReference type="HAMAP" id="MF_01384">
    <property type="entry name" value="UreD"/>
    <property type="match status" value="1"/>
</dbReference>
<dbReference type="AlphaFoldDB" id="A0A1S3K0R6"/>
<keyword evidence="2" id="KW-0143">Chaperone</keyword>
<dbReference type="Proteomes" id="UP000085678">
    <property type="component" value="Unplaced"/>
</dbReference>
<evidence type="ECO:0000313" key="5">
    <source>
        <dbReference type="RefSeq" id="XP_013416228.1"/>
    </source>
</evidence>
<dbReference type="OrthoDB" id="5550464at2759"/>
<comment type="similarity">
    <text evidence="1">Belongs to the UreD family.</text>
</comment>
<dbReference type="PANTHER" id="PTHR33643">
    <property type="entry name" value="UREASE ACCESSORY PROTEIN D"/>
    <property type="match status" value="1"/>
</dbReference>